<keyword evidence="3" id="KW-0804">Transcription</keyword>
<dbReference type="EMBL" id="CP129682">
    <property type="protein sequence ID" value="XDS47931.1"/>
    <property type="molecule type" value="Genomic_DNA"/>
</dbReference>
<dbReference type="RefSeq" id="WP_369341971.1">
    <property type="nucleotide sequence ID" value="NZ_CP129675.1"/>
</dbReference>
<protein>
    <submittedName>
        <fullName evidence="7">Helix-turn-helix domain-containing protein</fullName>
    </submittedName>
</protein>
<dbReference type="KEGG" id="bfk:QN062_02095"/>
<organism evidence="7">
    <name type="scientific">Bifidobacterium fermentum</name>
    <dbReference type="NCBI Taxonomy" id="3059035"/>
    <lineage>
        <taxon>Bacteria</taxon>
        <taxon>Bacillati</taxon>
        <taxon>Actinomycetota</taxon>
        <taxon>Actinomycetes</taxon>
        <taxon>Bifidobacteriales</taxon>
        <taxon>Bifidobacteriaceae</taxon>
        <taxon>Bifidobacterium</taxon>
    </lineage>
</organism>
<dbReference type="PROSITE" id="PS51118">
    <property type="entry name" value="HTH_HXLR"/>
    <property type="match status" value="1"/>
</dbReference>
<dbReference type="InterPro" id="IPR036388">
    <property type="entry name" value="WH-like_DNA-bd_sf"/>
</dbReference>
<accession>A0AB39UPA6</accession>
<dbReference type="InterPro" id="IPR036390">
    <property type="entry name" value="WH_DNA-bd_sf"/>
</dbReference>
<evidence type="ECO:0000256" key="2">
    <source>
        <dbReference type="ARBA" id="ARBA00023125"/>
    </source>
</evidence>
<dbReference type="EMBL" id="CP129675">
    <property type="protein sequence ID" value="XDS47361.1"/>
    <property type="molecule type" value="Genomic_DNA"/>
</dbReference>
<evidence type="ECO:0000313" key="6">
    <source>
        <dbReference type="EMBL" id="XDS47931.1"/>
    </source>
</evidence>
<evidence type="ECO:0000313" key="7">
    <source>
        <dbReference type="EMBL" id="XDS51008.1"/>
    </source>
</evidence>
<dbReference type="SUPFAM" id="SSF46785">
    <property type="entry name" value="Winged helix' DNA-binding domain"/>
    <property type="match status" value="1"/>
</dbReference>
<evidence type="ECO:0000313" key="5">
    <source>
        <dbReference type="EMBL" id="XDS47361.1"/>
    </source>
</evidence>
<keyword evidence="1" id="KW-0805">Transcription regulation</keyword>
<evidence type="ECO:0000256" key="3">
    <source>
        <dbReference type="ARBA" id="ARBA00023163"/>
    </source>
</evidence>
<dbReference type="PANTHER" id="PTHR33204:SF37">
    <property type="entry name" value="HTH-TYPE TRANSCRIPTIONAL REGULATOR YODB"/>
    <property type="match status" value="1"/>
</dbReference>
<dbReference type="Gene3D" id="1.10.10.10">
    <property type="entry name" value="Winged helix-like DNA-binding domain superfamily/Winged helix DNA-binding domain"/>
    <property type="match status" value="1"/>
</dbReference>
<keyword evidence="2" id="KW-0238">DNA-binding</keyword>
<proteinExistence type="predicted"/>
<name>A0AB39UPA6_9BIFI</name>
<dbReference type="EMBL" id="CP129683">
    <property type="protein sequence ID" value="XDS51008.1"/>
    <property type="molecule type" value="Genomic_DNA"/>
</dbReference>
<dbReference type="Pfam" id="PF01638">
    <property type="entry name" value="HxlR"/>
    <property type="match status" value="1"/>
</dbReference>
<dbReference type="AlphaFoldDB" id="A0AB39UPA6"/>
<reference evidence="7" key="1">
    <citation type="submission" date="2023-07" db="EMBL/GenBank/DDBJ databases">
        <title>Bifidobacterium aquikefiriaerophilum sp. nov. and Bifidobacterium eccum sp. nov., isolated from water kefir.</title>
        <authorList>
            <person name="Breselge S."/>
            <person name="Bellassi P."/>
            <person name="Barcenilla C."/>
            <person name="Alvarez-Ordonez A."/>
            <person name="Morelli L."/>
            <person name="Cotter P.D."/>
        </authorList>
    </citation>
    <scope>NUCLEOTIDE SEQUENCE</scope>
    <source>
        <strain evidence="7">WK012_4_13</strain>
        <strain evidence="6">WK013_4_14</strain>
        <strain evidence="5">WK048_4_13</strain>
    </source>
</reference>
<feature type="domain" description="HTH hxlR-type" evidence="4">
    <location>
        <begin position="19"/>
        <end position="114"/>
    </location>
</feature>
<evidence type="ECO:0000256" key="1">
    <source>
        <dbReference type="ARBA" id="ARBA00023015"/>
    </source>
</evidence>
<dbReference type="InterPro" id="IPR002577">
    <property type="entry name" value="HTH_HxlR"/>
</dbReference>
<sequence>MEKQHAQSGNGYNVFASKCPSRKLLNDVTTRWGILVLTTLLNGSARYSQIRDRIDGISDRMLSLTLSTLMQDRLVTKALTTEAGAYELTEAGSTIARQGLEFFDSLYRCLDQLEADGDNPSPR</sequence>
<dbReference type="GO" id="GO:0003677">
    <property type="term" value="F:DNA binding"/>
    <property type="evidence" value="ECO:0007669"/>
    <property type="project" value="UniProtKB-KW"/>
</dbReference>
<dbReference type="PANTHER" id="PTHR33204">
    <property type="entry name" value="TRANSCRIPTIONAL REGULATOR, MARR FAMILY"/>
    <property type="match status" value="1"/>
</dbReference>
<gene>
    <name evidence="7" type="ORF">QN062_02095</name>
    <name evidence="6" type="ORF">QN216_06100</name>
    <name evidence="5" type="ORF">QN217_04350</name>
</gene>
<evidence type="ECO:0000259" key="4">
    <source>
        <dbReference type="PROSITE" id="PS51118"/>
    </source>
</evidence>